<feature type="domain" description="J" evidence="3">
    <location>
        <begin position="65"/>
        <end position="130"/>
    </location>
</feature>
<dbReference type="GO" id="GO:0005737">
    <property type="term" value="C:cytoplasm"/>
    <property type="evidence" value="ECO:0007669"/>
    <property type="project" value="TreeGrafter"/>
</dbReference>
<dbReference type="PRINTS" id="PR00625">
    <property type="entry name" value="JDOMAIN"/>
</dbReference>
<keyword evidence="5" id="KW-1185">Reference proteome</keyword>
<evidence type="ECO:0000313" key="5">
    <source>
        <dbReference type="Proteomes" id="UP000030693"/>
    </source>
</evidence>
<dbReference type="Gene3D" id="2.60.260.20">
    <property type="entry name" value="Urease metallochaperone UreE, N-terminal domain"/>
    <property type="match status" value="2"/>
</dbReference>
<dbReference type="Gene3D" id="1.10.287.110">
    <property type="entry name" value="DnaJ domain"/>
    <property type="match status" value="1"/>
</dbReference>
<dbReference type="GO" id="GO:0042026">
    <property type="term" value="P:protein refolding"/>
    <property type="evidence" value="ECO:0007669"/>
    <property type="project" value="TreeGrafter"/>
</dbReference>
<gene>
    <name evidence="4" type="ORF">H696_04833</name>
</gene>
<evidence type="ECO:0000256" key="2">
    <source>
        <dbReference type="SAM" id="MobiDB-lite"/>
    </source>
</evidence>
<accession>A0A058Z357</accession>
<dbReference type="Proteomes" id="UP000030693">
    <property type="component" value="Unassembled WGS sequence"/>
</dbReference>
<evidence type="ECO:0000259" key="3">
    <source>
        <dbReference type="PROSITE" id="PS50076"/>
    </source>
</evidence>
<dbReference type="InterPro" id="IPR036869">
    <property type="entry name" value="J_dom_sf"/>
</dbReference>
<dbReference type="InterPro" id="IPR002939">
    <property type="entry name" value="DnaJ_C"/>
</dbReference>
<organism evidence="4">
    <name type="scientific">Fonticula alba</name>
    <name type="common">Slime mold</name>
    <dbReference type="NCBI Taxonomy" id="691883"/>
    <lineage>
        <taxon>Eukaryota</taxon>
        <taxon>Rotosphaerida</taxon>
        <taxon>Fonticulaceae</taxon>
        <taxon>Fonticula</taxon>
    </lineage>
</organism>
<dbReference type="InterPro" id="IPR008971">
    <property type="entry name" value="HSP40/DnaJ_pept-bd"/>
</dbReference>
<dbReference type="PANTHER" id="PTHR43096">
    <property type="entry name" value="DNAJ HOMOLOG 1, MITOCHONDRIAL-RELATED"/>
    <property type="match status" value="1"/>
</dbReference>
<dbReference type="PANTHER" id="PTHR43096:SF52">
    <property type="entry name" value="DNAJ HOMOLOG 1, MITOCHONDRIAL-RELATED"/>
    <property type="match status" value="1"/>
</dbReference>
<dbReference type="Pfam" id="PF01556">
    <property type="entry name" value="DnaJ_C"/>
    <property type="match status" value="1"/>
</dbReference>
<feature type="region of interest" description="Disordered" evidence="2">
    <location>
        <begin position="78"/>
        <end position="103"/>
    </location>
</feature>
<feature type="region of interest" description="Disordered" evidence="2">
    <location>
        <begin position="191"/>
        <end position="240"/>
    </location>
</feature>
<feature type="compositionally biased region" description="Low complexity" evidence="2">
    <location>
        <begin position="216"/>
        <end position="227"/>
    </location>
</feature>
<dbReference type="Pfam" id="PF00226">
    <property type="entry name" value="DnaJ"/>
    <property type="match status" value="1"/>
</dbReference>
<sequence>MLGQRLFSFRGLLSPGARDTLPRALAQGPGAVMAATATAAPGASAPAPRRYYSFDPNMMNLMNKDLYKIVGVSSSASKDEIKRSVRKKSKQVHPDLNPNDPKAAEKYNELREAADILTDDGKRQQYDEFKKFGGSPGGGFGGFGGGGGGGGFNPFGGGGGFNPFGGPSGFARSADGSTYYSVNNPDDLRDFFRGMGFDSSEADYDPPGRTRRRNRGPQQQQQQQSPVREPPPARRHPVGADLGVPLRLTFREAVLGCSKDVKFTTTVDCVHCKSMGYVSSPGSRPGDGGFQSCRHCDGSGVTTSQRTERVVIPPGTSDGATIKIPGAGHFGKPAGDLLVQIGVQASPIWRRVGEPFPGSTQGRDIISTGAISLQEAILGTARTVDTLSGPSLAILEPGTTTVRLPGLGVPAPKGGSEPNGDHIAQFDIELPPAARSLTQEQRQKLLDVLAEVGLSS</sequence>
<dbReference type="GO" id="GO:0051082">
    <property type="term" value="F:unfolded protein binding"/>
    <property type="evidence" value="ECO:0007669"/>
    <property type="project" value="InterPro"/>
</dbReference>
<name>A0A058Z357_FONAL</name>
<dbReference type="SUPFAM" id="SSF49493">
    <property type="entry name" value="HSP40/DnaJ peptide-binding domain"/>
    <property type="match status" value="2"/>
</dbReference>
<dbReference type="STRING" id="691883.A0A058Z357"/>
<dbReference type="EMBL" id="KB932208">
    <property type="protein sequence ID" value="KCV68541.1"/>
    <property type="molecule type" value="Genomic_DNA"/>
</dbReference>
<dbReference type="CDD" id="cd10747">
    <property type="entry name" value="DnaJ_C"/>
    <property type="match status" value="1"/>
</dbReference>
<dbReference type="SUPFAM" id="SSF46565">
    <property type="entry name" value="Chaperone J-domain"/>
    <property type="match status" value="1"/>
</dbReference>
<dbReference type="RefSeq" id="XP_009496973.1">
    <property type="nucleotide sequence ID" value="XM_009498698.1"/>
</dbReference>
<evidence type="ECO:0000256" key="1">
    <source>
        <dbReference type="ARBA" id="ARBA00023186"/>
    </source>
</evidence>
<dbReference type="OrthoDB" id="10256793at2759"/>
<protein>
    <recommendedName>
        <fullName evidence="3">J domain-containing protein</fullName>
    </recommendedName>
</protein>
<proteinExistence type="predicted"/>
<dbReference type="InterPro" id="IPR001623">
    <property type="entry name" value="DnaJ_domain"/>
</dbReference>
<dbReference type="CDD" id="cd06257">
    <property type="entry name" value="DnaJ"/>
    <property type="match status" value="1"/>
</dbReference>
<keyword evidence="1" id="KW-0143">Chaperone</keyword>
<dbReference type="GeneID" id="20529558"/>
<evidence type="ECO:0000313" key="4">
    <source>
        <dbReference type="EMBL" id="KCV68541.1"/>
    </source>
</evidence>
<dbReference type="AlphaFoldDB" id="A0A058Z357"/>
<dbReference type="PROSITE" id="PS50076">
    <property type="entry name" value="DNAJ_2"/>
    <property type="match status" value="1"/>
</dbReference>
<dbReference type="eggNOG" id="KOG0715">
    <property type="taxonomic scope" value="Eukaryota"/>
</dbReference>
<dbReference type="OMA" id="RAQDFAY"/>
<reference evidence="4" key="1">
    <citation type="submission" date="2013-04" db="EMBL/GenBank/DDBJ databases">
        <title>The Genome Sequence of Fonticula alba ATCC 38817.</title>
        <authorList>
            <consortium name="The Broad Institute Genomics Platform"/>
            <person name="Russ C."/>
            <person name="Cuomo C."/>
            <person name="Burger G."/>
            <person name="Gray M.W."/>
            <person name="Holland P.W.H."/>
            <person name="King N."/>
            <person name="Lang F.B.F."/>
            <person name="Roger A.J."/>
            <person name="Ruiz-Trillo I."/>
            <person name="Brown M."/>
            <person name="Walker B."/>
            <person name="Young S."/>
            <person name="Zeng Q."/>
            <person name="Gargeya S."/>
            <person name="Fitzgerald M."/>
            <person name="Haas B."/>
            <person name="Abouelleil A."/>
            <person name="Allen A.W."/>
            <person name="Alvarado L."/>
            <person name="Arachchi H.M."/>
            <person name="Berlin A.M."/>
            <person name="Chapman S.B."/>
            <person name="Gainer-Dewar J."/>
            <person name="Goldberg J."/>
            <person name="Griggs A."/>
            <person name="Gujja S."/>
            <person name="Hansen M."/>
            <person name="Howarth C."/>
            <person name="Imamovic A."/>
            <person name="Ireland A."/>
            <person name="Larimer J."/>
            <person name="McCowan C."/>
            <person name="Murphy C."/>
            <person name="Pearson M."/>
            <person name="Poon T.W."/>
            <person name="Priest M."/>
            <person name="Roberts A."/>
            <person name="Saif S."/>
            <person name="Shea T."/>
            <person name="Sisk P."/>
            <person name="Sykes S."/>
            <person name="Wortman J."/>
            <person name="Nusbaum C."/>
            <person name="Birren B."/>
        </authorList>
    </citation>
    <scope>NUCLEOTIDE SEQUENCE [LARGE SCALE GENOMIC DNA]</scope>
    <source>
        <strain evidence="4">ATCC 38817</strain>
    </source>
</reference>
<dbReference type="SMART" id="SM00271">
    <property type="entry name" value="DnaJ"/>
    <property type="match status" value="1"/>
</dbReference>